<feature type="region of interest" description="Disordered" evidence="1">
    <location>
        <begin position="1"/>
        <end position="112"/>
    </location>
</feature>
<dbReference type="AlphaFoldDB" id="A0A6A5BEP2"/>
<evidence type="ECO:0000313" key="2">
    <source>
        <dbReference type="EMBL" id="KAF0972540.1"/>
    </source>
</evidence>
<feature type="compositionally biased region" description="Basic and acidic residues" evidence="1">
    <location>
        <begin position="78"/>
        <end position="88"/>
    </location>
</feature>
<feature type="region of interest" description="Disordered" evidence="1">
    <location>
        <begin position="133"/>
        <end position="177"/>
    </location>
</feature>
<dbReference type="EMBL" id="VFQX01000067">
    <property type="protein sequence ID" value="KAF0972540.1"/>
    <property type="molecule type" value="Genomic_DNA"/>
</dbReference>
<organism evidence="2 3">
    <name type="scientific">Naegleria fowleri</name>
    <name type="common">Brain eating amoeba</name>
    <dbReference type="NCBI Taxonomy" id="5763"/>
    <lineage>
        <taxon>Eukaryota</taxon>
        <taxon>Discoba</taxon>
        <taxon>Heterolobosea</taxon>
        <taxon>Tetramitia</taxon>
        <taxon>Eutetramitia</taxon>
        <taxon>Vahlkampfiidae</taxon>
        <taxon>Naegleria</taxon>
    </lineage>
</organism>
<feature type="compositionally biased region" description="Acidic residues" evidence="1">
    <location>
        <begin position="133"/>
        <end position="145"/>
    </location>
</feature>
<dbReference type="VEuPathDB" id="AmoebaDB:NF0026850"/>
<dbReference type="VEuPathDB" id="AmoebaDB:FDP41_009145"/>
<feature type="compositionally biased region" description="Pro residues" evidence="1">
    <location>
        <begin position="1"/>
        <end position="12"/>
    </location>
</feature>
<comment type="caution">
    <text evidence="2">The sequence shown here is derived from an EMBL/GenBank/DDBJ whole genome shotgun (WGS) entry which is preliminary data.</text>
</comment>
<protein>
    <submittedName>
        <fullName evidence="2">Uncharacterized protein</fullName>
    </submittedName>
</protein>
<sequence>MQPSQQPQPPTPKSSDHDIKNVPIAFSQLPPPPSARDTSEPHEENEQHSNKATPSSQPILRDTLLPQWAKGASASPKPTDKKDDEDKPLSVSHIHKRVPTPSDGNDDDLVNSDEMLHQDQGALLDKHKNLIEDLSDGEDSNDEDNIIMFPSSENSSDTSFQVAENDHTDFVQDQPSEERMKSVFWLTI</sequence>
<gene>
    <name evidence="2" type="ORF">FDP41_009145</name>
</gene>
<dbReference type="VEuPathDB" id="AmoebaDB:NfTy_046040"/>
<feature type="compositionally biased region" description="Basic and acidic residues" evidence="1">
    <location>
        <begin position="37"/>
        <end position="49"/>
    </location>
</feature>
<feature type="compositionally biased region" description="Basic and acidic residues" evidence="1">
    <location>
        <begin position="164"/>
        <end position="177"/>
    </location>
</feature>
<keyword evidence="3" id="KW-1185">Reference proteome</keyword>
<proteinExistence type="predicted"/>
<feature type="compositionally biased region" description="Polar residues" evidence="1">
    <location>
        <begin position="151"/>
        <end position="162"/>
    </location>
</feature>
<name>A0A6A5BEP2_NAEFO</name>
<dbReference type="GeneID" id="68116362"/>
<dbReference type="RefSeq" id="XP_044557254.1">
    <property type="nucleotide sequence ID" value="XM_044713074.1"/>
</dbReference>
<evidence type="ECO:0000313" key="3">
    <source>
        <dbReference type="Proteomes" id="UP000444721"/>
    </source>
</evidence>
<evidence type="ECO:0000256" key="1">
    <source>
        <dbReference type="SAM" id="MobiDB-lite"/>
    </source>
</evidence>
<reference evidence="2 3" key="1">
    <citation type="journal article" date="2019" name="Sci. Rep.">
        <title>Nanopore sequencing improves the draft genome of the human pathogenic amoeba Naegleria fowleri.</title>
        <authorList>
            <person name="Liechti N."/>
            <person name="Schurch N."/>
            <person name="Bruggmann R."/>
            <person name="Wittwer M."/>
        </authorList>
    </citation>
    <scope>NUCLEOTIDE SEQUENCE [LARGE SCALE GENOMIC DNA]</scope>
    <source>
        <strain evidence="2 3">ATCC 30894</strain>
    </source>
</reference>
<accession>A0A6A5BEP2</accession>
<dbReference type="Proteomes" id="UP000444721">
    <property type="component" value="Unassembled WGS sequence"/>
</dbReference>